<feature type="domain" description="PIN" evidence="8">
    <location>
        <begin position="6"/>
        <end position="122"/>
    </location>
</feature>
<dbReference type="GO" id="GO:0046872">
    <property type="term" value="F:metal ion binding"/>
    <property type="evidence" value="ECO:0007669"/>
    <property type="project" value="UniProtKB-KW"/>
</dbReference>
<comment type="similarity">
    <text evidence="7">Belongs to the PINc/VapC protein family.</text>
</comment>
<gene>
    <name evidence="9" type="ORF">KGA66_06540</name>
</gene>
<keyword evidence="10" id="KW-1185">Reference proteome</keyword>
<keyword evidence="6" id="KW-0460">Magnesium</keyword>
<dbReference type="InterPro" id="IPR029060">
    <property type="entry name" value="PIN-like_dom_sf"/>
</dbReference>
<dbReference type="GO" id="GO:0004518">
    <property type="term" value="F:nuclease activity"/>
    <property type="evidence" value="ECO:0007669"/>
    <property type="project" value="UniProtKB-KW"/>
</dbReference>
<comment type="cofactor">
    <cofactor evidence="1">
        <name>Mg(2+)</name>
        <dbReference type="ChEBI" id="CHEBI:18420"/>
    </cofactor>
</comment>
<dbReference type="RefSeq" id="WP_211465625.1">
    <property type="nucleotide sequence ID" value="NZ_JAGSXH010000014.1"/>
</dbReference>
<dbReference type="PANTHER" id="PTHR33653">
    <property type="entry name" value="RIBONUCLEASE VAPC2"/>
    <property type="match status" value="1"/>
</dbReference>
<evidence type="ECO:0000256" key="2">
    <source>
        <dbReference type="ARBA" id="ARBA00022649"/>
    </source>
</evidence>
<evidence type="ECO:0000256" key="7">
    <source>
        <dbReference type="ARBA" id="ARBA00038093"/>
    </source>
</evidence>
<evidence type="ECO:0000313" key="9">
    <source>
        <dbReference type="EMBL" id="MBS2962695.1"/>
    </source>
</evidence>
<keyword evidence="3" id="KW-0540">Nuclease</keyword>
<organism evidence="9 10">
    <name type="scientific">Actinocrinis puniceicyclus</name>
    <dbReference type="NCBI Taxonomy" id="977794"/>
    <lineage>
        <taxon>Bacteria</taxon>
        <taxon>Bacillati</taxon>
        <taxon>Actinomycetota</taxon>
        <taxon>Actinomycetes</taxon>
        <taxon>Catenulisporales</taxon>
        <taxon>Actinospicaceae</taxon>
        <taxon>Actinocrinis</taxon>
    </lineage>
</organism>
<evidence type="ECO:0000256" key="3">
    <source>
        <dbReference type="ARBA" id="ARBA00022722"/>
    </source>
</evidence>
<sequence>MGRRLILDTCILIDMERGRLRRCDFATLDDELSIATVTVAELWEGVVRADPARRSGRADFFERILEQIPIEDYTLATAQRHGELLALTHVTGTKRGSIDLIIAATAAQTGRIIISRDGKASFDDLPGVRVEFPKQSE</sequence>
<dbReference type="Gene3D" id="3.40.50.1010">
    <property type="entry name" value="5'-nuclease"/>
    <property type="match status" value="1"/>
</dbReference>
<dbReference type="Pfam" id="PF01850">
    <property type="entry name" value="PIN"/>
    <property type="match status" value="1"/>
</dbReference>
<evidence type="ECO:0000313" key="10">
    <source>
        <dbReference type="Proteomes" id="UP000677913"/>
    </source>
</evidence>
<dbReference type="Proteomes" id="UP000677913">
    <property type="component" value="Unassembled WGS sequence"/>
</dbReference>
<accession>A0A8J8BBQ0</accession>
<evidence type="ECO:0000256" key="6">
    <source>
        <dbReference type="ARBA" id="ARBA00022842"/>
    </source>
</evidence>
<keyword evidence="5" id="KW-0378">Hydrolase</keyword>
<proteinExistence type="inferred from homology"/>
<evidence type="ECO:0000256" key="5">
    <source>
        <dbReference type="ARBA" id="ARBA00022801"/>
    </source>
</evidence>
<dbReference type="EMBL" id="JAGSXH010000014">
    <property type="protein sequence ID" value="MBS2962695.1"/>
    <property type="molecule type" value="Genomic_DNA"/>
</dbReference>
<dbReference type="SUPFAM" id="SSF88723">
    <property type="entry name" value="PIN domain-like"/>
    <property type="match status" value="1"/>
</dbReference>
<protein>
    <submittedName>
        <fullName evidence="9">PIN domain-containing protein</fullName>
    </submittedName>
</protein>
<reference evidence="9" key="1">
    <citation type="submission" date="2021-04" db="EMBL/GenBank/DDBJ databases">
        <title>Genome based classification of Actinospica acidithermotolerans sp. nov., an actinobacterium isolated from an Indonesian hot spring.</title>
        <authorList>
            <person name="Kusuma A.B."/>
            <person name="Putra K.E."/>
            <person name="Nafisah S."/>
            <person name="Loh J."/>
            <person name="Nouioui I."/>
            <person name="Goodfellow M."/>
        </authorList>
    </citation>
    <scope>NUCLEOTIDE SEQUENCE</scope>
    <source>
        <strain evidence="9">DSM 45618</strain>
    </source>
</reference>
<comment type="caution">
    <text evidence="9">The sequence shown here is derived from an EMBL/GenBank/DDBJ whole genome shotgun (WGS) entry which is preliminary data.</text>
</comment>
<keyword evidence="2" id="KW-1277">Toxin-antitoxin system</keyword>
<dbReference type="AlphaFoldDB" id="A0A8J8BBQ0"/>
<keyword evidence="4" id="KW-0479">Metal-binding</keyword>
<evidence type="ECO:0000256" key="4">
    <source>
        <dbReference type="ARBA" id="ARBA00022723"/>
    </source>
</evidence>
<dbReference type="InterPro" id="IPR002716">
    <property type="entry name" value="PIN_dom"/>
</dbReference>
<dbReference type="InterPro" id="IPR050556">
    <property type="entry name" value="Type_II_TA_system_RNase"/>
</dbReference>
<evidence type="ECO:0000259" key="8">
    <source>
        <dbReference type="Pfam" id="PF01850"/>
    </source>
</evidence>
<name>A0A8J8BBQ0_9ACTN</name>
<dbReference type="PANTHER" id="PTHR33653:SF1">
    <property type="entry name" value="RIBONUCLEASE VAPC2"/>
    <property type="match status" value="1"/>
</dbReference>
<dbReference type="GO" id="GO:0016787">
    <property type="term" value="F:hydrolase activity"/>
    <property type="evidence" value="ECO:0007669"/>
    <property type="project" value="UniProtKB-KW"/>
</dbReference>
<evidence type="ECO:0000256" key="1">
    <source>
        <dbReference type="ARBA" id="ARBA00001946"/>
    </source>
</evidence>